<dbReference type="AlphaFoldDB" id="M6Y4Z5"/>
<comment type="caution">
    <text evidence="1">The sequence shown here is derived from an EMBL/GenBank/DDBJ whole genome shotgun (WGS) entry which is preliminary data.</text>
</comment>
<sequence length="54" mass="6431">MNIHFIEFKFVDPVSIAHATVLRNSIPKTVRSYKIDYYKFNIGIKSIFNIQKRK</sequence>
<evidence type="ECO:0000313" key="2">
    <source>
        <dbReference type="Proteomes" id="UP000012138"/>
    </source>
</evidence>
<evidence type="ECO:0000313" key="1">
    <source>
        <dbReference type="EMBL" id="EMO87006.1"/>
    </source>
</evidence>
<protein>
    <submittedName>
        <fullName evidence="1">Uncharacterized protein</fullName>
    </submittedName>
</protein>
<gene>
    <name evidence="1" type="ORF">LEP1GSC024_0519</name>
</gene>
<proteinExistence type="predicted"/>
<reference evidence="1 2" key="1">
    <citation type="submission" date="2013-01" db="EMBL/GenBank/DDBJ databases">
        <authorList>
            <person name="Harkins D.M."/>
            <person name="Durkin A.S."/>
            <person name="Brinkac L.M."/>
            <person name="Haft D.H."/>
            <person name="Selengut J.D."/>
            <person name="Sanka R."/>
            <person name="DePew J."/>
            <person name="Purushe J."/>
            <person name="Whelen A.C."/>
            <person name="Vinetz J.M."/>
            <person name="Sutton G.G."/>
            <person name="Nierman W.C."/>
            <person name="Fouts D.E."/>
        </authorList>
    </citation>
    <scope>NUCLEOTIDE SEQUENCE [LARGE SCALE GENOMIC DNA]</scope>
    <source>
        <strain evidence="1 2">2001034031</strain>
    </source>
</reference>
<name>M6Y4Z5_9LEPT</name>
<dbReference type="Proteomes" id="UP000012138">
    <property type="component" value="Unassembled WGS sequence"/>
</dbReference>
<organism evidence="1 2">
    <name type="scientific">Leptospira noguchii str. 2001034031</name>
    <dbReference type="NCBI Taxonomy" id="1193053"/>
    <lineage>
        <taxon>Bacteria</taxon>
        <taxon>Pseudomonadati</taxon>
        <taxon>Spirochaetota</taxon>
        <taxon>Spirochaetia</taxon>
        <taxon>Leptospirales</taxon>
        <taxon>Leptospiraceae</taxon>
        <taxon>Leptospira</taxon>
    </lineage>
</organism>
<dbReference type="EMBL" id="AKXB02000171">
    <property type="protein sequence ID" value="EMO87006.1"/>
    <property type="molecule type" value="Genomic_DNA"/>
</dbReference>
<accession>M6Y4Z5</accession>